<evidence type="ECO:0000256" key="10">
    <source>
        <dbReference type="HAMAP-Rule" id="MF_00185"/>
    </source>
</evidence>
<comment type="function">
    <text evidence="2 10 12">Catalyzes the transfer of a dimethylallyl group onto the adenine at position 37 in tRNAs that read codons beginning with uridine, leading to the formation of N6-(dimethylallyl)adenosine (i(6)A).</text>
</comment>
<dbReference type="Gene3D" id="1.10.20.140">
    <property type="match status" value="1"/>
</dbReference>
<organism evidence="14 15">
    <name type="scientific">Cyclonatronum proteinivorum</name>
    <dbReference type="NCBI Taxonomy" id="1457365"/>
    <lineage>
        <taxon>Bacteria</taxon>
        <taxon>Pseudomonadati</taxon>
        <taxon>Balneolota</taxon>
        <taxon>Balneolia</taxon>
        <taxon>Balneolales</taxon>
        <taxon>Cyclonatronaceae</taxon>
        <taxon>Cyclonatronum</taxon>
    </lineage>
</organism>
<evidence type="ECO:0000313" key="14">
    <source>
        <dbReference type="EMBL" id="AXJ00186.1"/>
    </source>
</evidence>
<comment type="caution">
    <text evidence="10">Lacks conserved residue(s) required for the propagation of feature annotation.</text>
</comment>
<keyword evidence="6 10" id="KW-0547">Nucleotide-binding</keyword>
<keyword evidence="7 10" id="KW-0067">ATP-binding</keyword>
<keyword evidence="8 10" id="KW-0460">Magnesium</keyword>
<dbReference type="InterPro" id="IPR039657">
    <property type="entry name" value="Dimethylallyltransferase"/>
</dbReference>
<proteinExistence type="inferred from homology"/>
<dbReference type="SUPFAM" id="SSF52540">
    <property type="entry name" value="P-loop containing nucleoside triphosphate hydrolases"/>
    <property type="match status" value="2"/>
</dbReference>
<dbReference type="InterPro" id="IPR027417">
    <property type="entry name" value="P-loop_NTPase"/>
</dbReference>
<protein>
    <recommendedName>
        <fullName evidence="10">tRNA dimethylallyltransferase</fullName>
        <ecNumber evidence="10">2.5.1.75</ecNumber>
    </recommendedName>
    <alternativeName>
        <fullName evidence="10">Dimethylallyl diphosphate:tRNA dimethylallyltransferase</fullName>
        <shortName evidence="10">DMAPP:tRNA dimethylallyltransferase</shortName>
        <shortName evidence="10">DMATase</shortName>
    </alternativeName>
    <alternativeName>
        <fullName evidence="10">Isopentenyl-diphosphate:tRNA isopentenyltransferase</fullName>
        <shortName evidence="10">IPP transferase</shortName>
        <shortName evidence="10">IPPT</shortName>
        <shortName evidence="10">IPTase</shortName>
    </alternativeName>
</protein>
<keyword evidence="5 10" id="KW-0819">tRNA processing</keyword>
<feature type="binding site" evidence="10">
    <location>
        <begin position="13"/>
        <end position="18"/>
    </location>
    <ligand>
        <name>substrate</name>
    </ligand>
</feature>
<evidence type="ECO:0000256" key="7">
    <source>
        <dbReference type="ARBA" id="ARBA00022840"/>
    </source>
</evidence>
<feature type="binding site" evidence="10">
    <location>
        <begin position="11"/>
        <end position="18"/>
    </location>
    <ligand>
        <name>ATP</name>
        <dbReference type="ChEBI" id="CHEBI:30616"/>
    </ligand>
</feature>
<evidence type="ECO:0000256" key="11">
    <source>
        <dbReference type="RuleBase" id="RU003783"/>
    </source>
</evidence>
<reference evidence="14 15" key="1">
    <citation type="submission" date="2018-03" db="EMBL/GenBank/DDBJ databases">
        <title>Phenotypic and genomic properties of Cyclonatronum proteinivorum gen. nov., sp. nov., a haloalkaliphilic bacteroidete from soda lakes possessing Na+-translocating rhodopsin.</title>
        <authorList>
            <person name="Toshchakov S.V."/>
            <person name="Korzhenkov A."/>
            <person name="Samarov N.I."/>
            <person name="Kublanov I.V."/>
            <person name="Muntyan M.S."/>
            <person name="Sorokin D.Y."/>
        </authorList>
    </citation>
    <scope>NUCLEOTIDE SEQUENCE [LARGE SCALE GENOMIC DNA]</scope>
    <source>
        <strain evidence="14 15">Omega</strain>
    </source>
</reference>
<dbReference type="Gene3D" id="3.40.50.300">
    <property type="entry name" value="P-loop containing nucleotide triphosphate hydrolases"/>
    <property type="match status" value="1"/>
</dbReference>
<dbReference type="NCBIfam" id="TIGR00174">
    <property type="entry name" value="miaA"/>
    <property type="match status" value="1"/>
</dbReference>
<comment type="subunit">
    <text evidence="10">Monomer.</text>
</comment>
<dbReference type="PANTHER" id="PTHR11088:SF60">
    <property type="entry name" value="TRNA DIMETHYLALLYLTRANSFERASE"/>
    <property type="match status" value="1"/>
</dbReference>
<dbReference type="GO" id="GO:0052381">
    <property type="term" value="F:tRNA dimethylallyltransferase activity"/>
    <property type="evidence" value="ECO:0007669"/>
    <property type="project" value="UniProtKB-UniRule"/>
</dbReference>
<dbReference type="EMBL" id="CP027806">
    <property type="protein sequence ID" value="AXJ00186.1"/>
    <property type="molecule type" value="Genomic_DNA"/>
</dbReference>
<evidence type="ECO:0000256" key="5">
    <source>
        <dbReference type="ARBA" id="ARBA00022694"/>
    </source>
</evidence>
<comment type="similarity">
    <text evidence="3 10 13">Belongs to the IPP transferase family.</text>
</comment>
<dbReference type="KEGG" id="cprv:CYPRO_0909"/>
<accession>A0A345UI84</accession>
<dbReference type="GO" id="GO:0005524">
    <property type="term" value="F:ATP binding"/>
    <property type="evidence" value="ECO:0007669"/>
    <property type="project" value="UniProtKB-UniRule"/>
</dbReference>
<dbReference type="Proteomes" id="UP000254808">
    <property type="component" value="Chromosome"/>
</dbReference>
<gene>
    <name evidence="10" type="primary">miaA</name>
    <name evidence="14" type="ORF">CYPRO_0909</name>
</gene>
<evidence type="ECO:0000256" key="2">
    <source>
        <dbReference type="ARBA" id="ARBA00003213"/>
    </source>
</evidence>
<evidence type="ECO:0000256" key="1">
    <source>
        <dbReference type="ARBA" id="ARBA00001946"/>
    </source>
</evidence>
<evidence type="ECO:0000256" key="12">
    <source>
        <dbReference type="RuleBase" id="RU003784"/>
    </source>
</evidence>
<name>A0A345UI84_9BACT</name>
<keyword evidence="15" id="KW-1185">Reference proteome</keyword>
<dbReference type="PANTHER" id="PTHR11088">
    <property type="entry name" value="TRNA DIMETHYLALLYLTRANSFERASE"/>
    <property type="match status" value="1"/>
</dbReference>
<sequence>MSKLQRIVVIGPTASGKSALAAHLANRLGSIVISADARQCYRELNIGTAKPEPELLAMAPHRYIDILNPDEPENASAFRRRCDVWEQEHFRQSAAPVVYAGGSTLYLQSLLFDLDDVPSANAENLATLKERAEREGLGKLYEELAAIDPVYVARIDGMNRHRMFRALDVWMQTGRPFSSFHKQDGYDDPRARSLVVMPDIPRAELHARINQRVDLMIKAGLVEEVRDLLTRWDENLQSLQTVGYREVISHLKGDISYEQMKADIKTNTRRYAKRQLTWFRRWPFVQKLPATFHDQLQAVTACLETSH</sequence>
<dbReference type="EC" id="2.5.1.75" evidence="10"/>
<evidence type="ECO:0000256" key="13">
    <source>
        <dbReference type="RuleBase" id="RU003785"/>
    </source>
</evidence>
<keyword evidence="4 10" id="KW-0808">Transferase</keyword>
<comment type="catalytic activity">
    <reaction evidence="9 10 11">
        <text>adenosine(37) in tRNA + dimethylallyl diphosphate = N(6)-dimethylallyladenosine(37) in tRNA + diphosphate</text>
        <dbReference type="Rhea" id="RHEA:26482"/>
        <dbReference type="Rhea" id="RHEA-COMP:10162"/>
        <dbReference type="Rhea" id="RHEA-COMP:10375"/>
        <dbReference type="ChEBI" id="CHEBI:33019"/>
        <dbReference type="ChEBI" id="CHEBI:57623"/>
        <dbReference type="ChEBI" id="CHEBI:74411"/>
        <dbReference type="ChEBI" id="CHEBI:74415"/>
        <dbReference type="EC" id="2.5.1.75"/>
    </reaction>
</comment>
<evidence type="ECO:0000256" key="4">
    <source>
        <dbReference type="ARBA" id="ARBA00022679"/>
    </source>
</evidence>
<evidence type="ECO:0000256" key="6">
    <source>
        <dbReference type="ARBA" id="ARBA00022741"/>
    </source>
</evidence>
<dbReference type="Pfam" id="PF01715">
    <property type="entry name" value="IPPT"/>
    <property type="match status" value="1"/>
</dbReference>
<dbReference type="HAMAP" id="MF_00185">
    <property type="entry name" value="IPP_trans"/>
    <property type="match status" value="1"/>
</dbReference>
<dbReference type="InterPro" id="IPR018022">
    <property type="entry name" value="IPT"/>
</dbReference>
<evidence type="ECO:0000256" key="8">
    <source>
        <dbReference type="ARBA" id="ARBA00022842"/>
    </source>
</evidence>
<feature type="site" description="Interaction with substrate tRNA" evidence="10">
    <location>
        <position position="103"/>
    </location>
</feature>
<evidence type="ECO:0000256" key="9">
    <source>
        <dbReference type="ARBA" id="ARBA00049563"/>
    </source>
</evidence>
<evidence type="ECO:0000313" key="15">
    <source>
        <dbReference type="Proteomes" id="UP000254808"/>
    </source>
</evidence>
<comment type="cofactor">
    <cofactor evidence="1 10">
        <name>Mg(2+)</name>
        <dbReference type="ChEBI" id="CHEBI:18420"/>
    </cofactor>
</comment>
<dbReference type="AlphaFoldDB" id="A0A345UI84"/>
<dbReference type="GO" id="GO:0006400">
    <property type="term" value="P:tRNA modification"/>
    <property type="evidence" value="ECO:0007669"/>
    <property type="project" value="TreeGrafter"/>
</dbReference>
<evidence type="ECO:0000256" key="3">
    <source>
        <dbReference type="ARBA" id="ARBA00005842"/>
    </source>
</evidence>